<dbReference type="Pfam" id="PF08899">
    <property type="entry name" value="DUF1844"/>
    <property type="match status" value="1"/>
</dbReference>
<name>A0A7T5VAM0_9BACT</name>
<dbReference type="Proteomes" id="UP000596092">
    <property type="component" value="Chromosome"/>
</dbReference>
<accession>A0A7T5VAM0</accession>
<protein>
    <submittedName>
        <fullName evidence="1">DUF1844 domain-containing protein</fullName>
    </submittedName>
</protein>
<organism evidence="1 2">
    <name type="scientific">Desulfobulbus oligotrophicus</name>
    <dbReference type="NCBI Taxonomy" id="1909699"/>
    <lineage>
        <taxon>Bacteria</taxon>
        <taxon>Pseudomonadati</taxon>
        <taxon>Thermodesulfobacteriota</taxon>
        <taxon>Desulfobulbia</taxon>
        <taxon>Desulfobulbales</taxon>
        <taxon>Desulfobulbaceae</taxon>
        <taxon>Desulfobulbus</taxon>
    </lineage>
</organism>
<evidence type="ECO:0000313" key="2">
    <source>
        <dbReference type="Proteomes" id="UP000596092"/>
    </source>
</evidence>
<gene>
    <name evidence="1" type="ORF">HP555_00145</name>
</gene>
<dbReference type="EMBL" id="CP054140">
    <property type="protein sequence ID" value="QQG64379.1"/>
    <property type="molecule type" value="Genomic_DNA"/>
</dbReference>
<evidence type="ECO:0000313" key="1">
    <source>
        <dbReference type="EMBL" id="QQG64379.1"/>
    </source>
</evidence>
<dbReference type="RefSeq" id="WP_199263212.1">
    <property type="nucleotide sequence ID" value="NZ_CP054140.1"/>
</dbReference>
<dbReference type="AlphaFoldDB" id="A0A7T5VAM0"/>
<reference evidence="1 2" key="1">
    <citation type="submission" date="2020-05" db="EMBL/GenBank/DDBJ databases">
        <title>Complete genome of Desulfobulbus oligotrophicus.</title>
        <authorList>
            <person name="Podar M."/>
        </authorList>
    </citation>
    <scope>NUCLEOTIDE SEQUENCE [LARGE SCALE GENOMIC DNA]</scope>
    <source>
        <strain evidence="1 2">Prop6</strain>
    </source>
</reference>
<proteinExistence type="predicted"/>
<keyword evidence="2" id="KW-1185">Reference proteome</keyword>
<dbReference type="KEGG" id="dog:HP555_00145"/>
<dbReference type="InterPro" id="IPR014995">
    <property type="entry name" value="DUF1844"/>
</dbReference>
<sequence>MIENQLNCEECPDGRVKDASGRCVMPKVTFASFILSLNTSALFHMGELEHPETRERVVDRELAKHSIDTLALIADKTRGNLEPDENELLTRILYELKMRFVKLV</sequence>